<feature type="domain" description="Peptidase M48" evidence="8">
    <location>
        <begin position="71"/>
        <end position="250"/>
    </location>
</feature>
<dbReference type="Proteomes" id="UP000229757">
    <property type="component" value="Chromosome"/>
</dbReference>
<keyword evidence="1 6" id="KW-0645">Protease</keyword>
<organism evidence="9 10">
    <name type="scientific">Reinekea forsetii</name>
    <dbReference type="NCBI Taxonomy" id="1336806"/>
    <lineage>
        <taxon>Bacteria</taxon>
        <taxon>Pseudomonadati</taxon>
        <taxon>Pseudomonadota</taxon>
        <taxon>Gammaproteobacteria</taxon>
        <taxon>Oceanospirillales</taxon>
        <taxon>Saccharospirillaceae</taxon>
        <taxon>Reinekea</taxon>
    </lineage>
</organism>
<dbReference type="AlphaFoldDB" id="A0A2K8KT86"/>
<evidence type="ECO:0000256" key="6">
    <source>
        <dbReference type="RuleBase" id="RU003983"/>
    </source>
</evidence>
<dbReference type="PROSITE" id="PS51257">
    <property type="entry name" value="PROKAR_LIPOPROTEIN"/>
    <property type="match status" value="1"/>
</dbReference>
<keyword evidence="4 6" id="KW-0862">Zinc</keyword>
<comment type="cofactor">
    <cofactor evidence="6">
        <name>Zn(2+)</name>
        <dbReference type="ChEBI" id="CHEBI:29105"/>
    </cofactor>
    <text evidence="6">Binds 1 zinc ion per subunit.</text>
</comment>
<dbReference type="GO" id="GO:0004222">
    <property type="term" value="F:metalloendopeptidase activity"/>
    <property type="evidence" value="ECO:0007669"/>
    <property type="project" value="InterPro"/>
</dbReference>
<evidence type="ECO:0000256" key="4">
    <source>
        <dbReference type="ARBA" id="ARBA00022833"/>
    </source>
</evidence>
<dbReference type="PANTHER" id="PTHR22726">
    <property type="entry name" value="METALLOENDOPEPTIDASE OMA1"/>
    <property type="match status" value="1"/>
</dbReference>
<keyword evidence="10" id="KW-1185">Reference proteome</keyword>
<keyword evidence="3 6" id="KW-0378">Hydrolase</keyword>
<keyword evidence="5 6" id="KW-0482">Metalloprotease</keyword>
<evidence type="ECO:0000256" key="1">
    <source>
        <dbReference type="ARBA" id="ARBA00022670"/>
    </source>
</evidence>
<dbReference type="PANTHER" id="PTHR22726:SF1">
    <property type="entry name" value="METALLOENDOPEPTIDASE OMA1, MITOCHONDRIAL"/>
    <property type="match status" value="1"/>
</dbReference>
<evidence type="ECO:0000256" key="5">
    <source>
        <dbReference type="ARBA" id="ARBA00023049"/>
    </source>
</evidence>
<evidence type="ECO:0000256" key="2">
    <source>
        <dbReference type="ARBA" id="ARBA00022723"/>
    </source>
</evidence>
<dbReference type="GO" id="GO:0046872">
    <property type="term" value="F:metal ion binding"/>
    <property type="evidence" value="ECO:0007669"/>
    <property type="project" value="UniProtKB-KW"/>
</dbReference>
<evidence type="ECO:0000313" key="10">
    <source>
        <dbReference type="Proteomes" id="UP000229757"/>
    </source>
</evidence>
<dbReference type="InterPro" id="IPR051156">
    <property type="entry name" value="Mito/Outer_Membr_Metalloprot"/>
</dbReference>
<feature type="signal peptide" evidence="7">
    <location>
        <begin position="1"/>
        <end position="23"/>
    </location>
</feature>
<dbReference type="InterPro" id="IPR001915">
    <property type="entry name" value="Peptidase_M48"/>
</dbReference>
<dbReference type="RefSeq" id="WP_100258161.1">
    <property type="nucleotide sequence ID" value="NZ_CP011797.1"/>
</dbReference>
<keyword evidence="2" id="KW-0479">Metal-binding</keyword>
<dbReference type="Gene3D" id="3.30.2010.10">
    <property type="entry name" value="Metalloproteases ('zincins'), catalytic domain"/>
    <property type="match status" value="1"/>
</dbReference>
<name>A0A2K8KT86_9GAMM</name>
<gene>
    <name evidence="9" type="ORF">REIFOR_02819</name>
</gene>
<evidence type="ECO:0000256" key="7">
    <source>
        <dbReference type="SAM" id="SignalP"/>
    </source>
</evidence>
<dbReference type="GO" id="GO:0051603">
    <property type="term" value="P:proteolysis involved in protein catabolic process"/>
    <property type="evidence" value="ECO:0007669"/>
    <property type="project" value="TreeGrafter"/>
</dbReference>
<dbReference type="OrthoDB" id="9810445at2"/>
<proteinExistence type="inferred from homology"/>
<protein>
    <submittedName>
        <fullName evidence="9">Peptidase Ste24p, M48 family</fullName>
    </submittedName>
</protein>
<accession>A0A2K8KT86</accession>
<evidence type="ECO:0000256" key="3">
    <source>
        <dbReference type="ARBA" id="ARBA00022801"/>
    </source>
</evidence>
<keyword evidence="7" id="KW-0732">Signal</keyword>
<dbReference type="EMBL" id="CP011797">
    <property type="protein sequence ID" value="ATX77940.1"/>
    <property type="molecule type" value="Genomic_DNA"/>
</dbReference>
<reference evidence="9 10" key="1">
    <citation type="journal article" date="2017" name="Environ. Microbiol.">
        <title>Genomic and physiological analyses of 'Reinekea forsetii' reveal a versatile opportunistic lifestyle during spring algae blooms.</title>
        <authorList>
            <person name="Avci B."/>
            <person name="Hahnke R.L."/>
            <person name="Chafee M."/>
            <person name="Fischer T."/>
            <person name="Gruber-Vodicka H."/>
            <person name="Tegetmeyer H.E."/>
            <person name="Harder J."/>
            <person name="Fuchs B.M."/>
            <person name="Amann R.I."/>
            <person name="Teeling H."/>
        </authorList>
    </citation>
    <scope>NUCLEOTIDE SEQUENCE [LARGE SCALE GENOMIC DNA]</scope>
    <source>
        <strain evidence="9 10">Hel1_31_D35</strain>
    </source>
</reference>
<dbReference type="Pfam" id="PF01435">
    <property type="entry name" value="Peptidase_M48"/>
    <property type="match status" value="1"/>
</dbReference>
<sequence>MRALGNRVLLVLAALGLAGCVSMDQDFRARLSELDKSADAQGDVEAEVLFGRKVAARLLGGYDGVSDQELQYYVNQVGAYLVQFAGRDEIDFHFLIIQSAEINAYALPGGYIFVTSAAVAAMRNEAELAGVLAHEIAHVREKHIVKALDIRGVSTGAALGQLTSGGNDAFRVALTQASQAALAILTDDGLQQEDEFDADELAFYILVQSGYDSQAYLNFLARIDQDQQLSTQEVSRTHPDMSTRLSRLQGLREANGLDNLQYAVVEDRFLTFKR</sequence>
<evidence type="ECO:0000313" key="9">
    <source>
        <dbReference type="EMBL" id="ATX77940.1"/>
    </source>
</evidence>
<evidence type="ECO:0000259" key="8">
    <source>
        <dbReference type="Pfam" id="PF01435"/>
    </source>
</evidence>
<feature type="chain" id="PRO_5014700764" evidence="7">
    <location>
        <begin position="24"/>
        <end position="274"/>
    </location>
</feature>
<comment type="similarity">
    <text evidence="6">Belongs to the peptidase M48 family.</text>
</comment>
<dbReference type="KEGG" id="rfo:REIFOR_02819"/>
<dbReference type="GO" id="GO:0016020">
    <property type="term" value="C:membrane"/>
    <property type="evidence" value="ECO:0007669"/>
    <property type="project" value="TreeGrafter"/>
</dbReference>